<reference evidence="2" key="1">
    <citation type="submission" date="2023-06" db="EMBL/GenBank/DDBJ databases">
        <title>Genomic analysis of the entomopathogenic nematode Steinernema hermaphroditum.</title>
        <authorList>
            <person name="Schwarz E.M."/>
            <person name="Heppert J.K."/>
            <person name="Baniya A."/>
            <person name="Schwartz H.T."/>
            <person name="Tan C.-H."/>
            <person name="Antoshechkin I."/>
            <person name="Sternberg P.W."/>
            <person name="Goodrich-Blair H."/>
            <person name="Dillman A.R."/>
        </authorList>
    </citation>
    <scope>NUCLEOTIDE SEQUENCE</scope>
    <source>
        <strain evidence="2">PS9179</strain>
        <tissue evidence="2">Whole animal</tissue>
    </source>
</reference>
<evidence type="ECO:0000313" key="2">
    <source>
        <dbReference type="EMBL" id="KAK0417694.1"/>
    </source>
</evidence>
<name>A0AA39M208_9BILA</name>
<organism evidence="2 3">
    <name type="scientific">Steinernema hermaphroditum</name>
    <dbReference type="NCBI Taxonomy" id="289476"/>
    <lineage>
        <taxon>Eukaryota</taxon>
        <taxon>Metazoa</taxon>
        <taxon>Ecdysozoa</taxon>
        <taxon>Nematoda</taxon>
        <taxon>Chromadorea</taxon>
        <taxon>Rhabditida</taxon>
        <taxon>Tylenchina</taxon>
        <taxon>Panagrolaimomorpha</taxon>
        <taxon>Strongyloidoidea</taxon>
        <taxon>Steinernematidae</taxon>
        <taxon>Steinernema</taxon>
    </lineage>
</organism>
<gene>
    <name evidence="2" type="ORF">QR680_013153</name>
</gene>
<feature type="signal peptide" evidence="1">
    <location>
        <begin position="1"/>
        <end position="20"/>
    </location>
</feature>
<keyword evidence="1" id="KW-0732">Signal</keyword>
<evidence type="ECO:0000313" key="3">
    <source>
        <dbReference type="Proteomes" id="UP001175271"/>
    </source>
</evidence>
<keyword evidence="3" id="KW-1185">Reference proteome</keyword>
<accession>A0AA39M208</accession>
<comment type="caution">
    <text evidence="2">The sequence shown here is derived from an EMBL/GenBank/DDBJ whole genome shotgun (WGS) entry which is preliminary data.</text>
</comment>
<dbReference type="Proteomes" id="UP001175271">
    <property type="component" value="Unassembled WGS sequence"/>
</dbReference>
<sequence length="176" mass="19273">MPLVRIPVVLFIFFSAVSHGCAPSDGKFGQATTQECANHRFQNDIRGAVNSLPISPTVLFNSSDLRIRRPRGFGIRRLQNRGASRIDSLSDLDVEVNLDRALGAEEFAELSNENFTVIRKGSALFSQKASAKISSTVPLAKSQWEAVAKDVALRLPNGFDVSFFGDDNGIFLRSSQ</sequence>
<feature type="chain" id="PRO_5041417620" evidence="1">
    <location>
        <begin position="21"/>
        <end position="176"/>
    </location>
</feature>
<evidence type="ECO:0000256" key="1">
    <source>
        <dbReference type="SAM" id="SignalP"/>
    </source>
</evidence>
<dbReference type="EMBL" id="JAUCMV010000002">
    <property type="protein sequence ID" value="KAK0417694.1"/>
    <property type="molecule type" value="Genomic_DNA"/>
</dbReference>
<protein>
    <submittedName>
        <fullName evidence="2">Uncharacterized protein</fullName>
    </submittedName>
</protein>
<dbReference type="AlphaFoldDB" id="A0AA39M208"/>
<proteinExistence type="predicted"/>